<evidence type="ECO:0000313" key="2">
    <source>
        <dbReference type="Proteomes" id="UP001162162"/>
    </source>
</evidence>
<keyword evidence="2" id="KW-1185">Reference proteome</keyword>
<gene>
    <name evidence="1" type="ORF">NQ318_008173</name>
</gene>
<reference evidence="1" key="1">
    <citation type="journal article" date="2023" name="Insect Mol. Biol.">
        <title>Genome sequencing provides insights into the evolution of gene families encoding plant cell wall-degrading enzymes in longhorned beetles.</title>
        <authorList>
            <person name="Shin N.R."/>
            <person name="Okamura Y."/>
            <person name="Kirsch R."/>
            <person name="Pauchet Y."/>
        </authorList>
    </citation>
    <scope>NUCLEOTIDE SEQUENCE</scope>
    <source>
        <strain evidence="1">AMC_N1</strain>
    </source>
</reference>
<organism evidence="1 2">
    <name type="scientific">Aromia moschata</name>
    <dbReference type="NCBI Taxonomy" id="1265417"/>
    <lineage>
        <taxon>Eukaryota</taxon>
        <taxon>Metazoa</taxon>
        <taxon>Ecdysozoa</taxon>
        <taxon>Arthropoda</taxon>
        <taxon>Hexapoda</taxon>
        <taxon>Insecta</taxon>
        <taxon>Pterygota</taxon>
        <taxon>Neoptera</taxon>
        <taxon>Endopterygota</taxon>
        <taxon>Coleoptera</taxon>
        <taxon>Polyphaga</taxon>
        <taxon>Cucujiformia</taxon>
        <taxon>Chrysomeloidea</taxon>
        <taxon>Cerambycidae</taxon>
        <taxon>Cerambycinae</taxon>
        <taxon>Callichromatini</taxon>
        <taxon>Aromia</taxon>
    </lineage>
</organism>
<dbReference type="EMBL" id="JAPWTK010000087">
    <property type="protein sequence ID" value="KAJ8951270.1"/>
    <property type="molecule type" value="Genomic_DNA"/>
</dbReference>
<evidence type="ECO:0008006" key="3">
    <source>
        <dbReference type="Google" id="ProtNLM"/>
    </source>
</evidence>
<evidence type="ECO:0000313" key="1">
    <source>
        <dbReference type="EMBL" id="KAJ8951270.1"/>
    </source>
</evidence>
<dbReference type="Proteomes" id="UP001162162">
    <property type="component" value="Unassembled WGS sequence"/>
</dbReference>
<sequence length="307" mass="34275">MGKRLGKTNYIKLSDFKNLYDRLAFESSHNTDKPQERIDKRKAWILKLRIGKPISKFMRVCSLHFAEEDFFLSMYIGISSHLDVMFLGNQLSSVYRGKVTVLIVAKSKVCSSSTSSSVVFIGKGAAPLLVILCTSSTTLPLPFTSASPFFTCSGDRNLLNRNMLHRVCLNENLGAFFRFSSFFVGENGRFGFVVSLLGFRGVGRAGVERLQVLAHLLQGHVYRFALDRGGRAGDAVPFAFVLKAPMRLKFKNLKVYALPGLATLRRRDLEGRGNLTMSMGTAYMSLSNGTLYKSLIWFEDRVSCETA</sequence>
<dbReference type="AlphaFoldDB" id="A0AAV8YIB4"/>
<comment type="caution">
    <text evidence="1">The sequence shown here is derived from an EMBL/GenBank/DDBJ whole genome shotgun (WGS) entry which is preliminary data.</text>
</comment>
<protein>
    <recommendedName>
        <fullName evidence="3">THAP-type domain-containing protein</fullName>
    </recommendedName>
</protein>
<proteinExistence type="predicted"/>
<accession>A0AAV8YIB4</accession>
<name>A0AAV8YIB4_9CUCU</name>